<protein>
    <recommendedName>
        <fullName evidence="4">Peptidase S8/S53 domain-containing protein</fullName>
    </recommendedName>
</protein>
<dbReference type="EMBL" id="HG739097">
    <property type="protein sequence ID" value="CDP04704.1"/>
    <property type="molecule type" value="Genomic_DNA"/>
</dbReference>
<keyword evidence="1" id="KW-0645">Protease</keyword>
<dbReference type="Proteomes" id="UP000295252">
    <property type="component" value="Chromosome IX"/>
</dbReference>
<dbReference type="GO" id="GO:0004252">
    <property type="term" value="F:serine-type endopeptidase activity"/>
    <property type="evidence" value="ECO:0007669"/>
    <property type="project" value="InterPro"/>
</dbReference>
<name>A0A068U964_COFCA</name>
<organism evidence="5 6">
    <name type="scientific">Coffea canephora</name>
    <name type="common">Robusta coffee</name>
    <dbReference type="NCBI Taxonomy" id="49390"/>
    <lineage>
        <taxon>Eukaryota</taxon>
        <taxon>Viridiplantae</taxon>
        <taxon>Streptophyta</taxon>
        <taxon>Embryophyta</taxon>
        <taxon>Tracheophyta</taxon>
        <taxon>Spermatophyta</taxon>
        <taxon>Magnoliopsida</taxon>
        <taxon>eudicotyledons</taxon>
        <taxon>Gunneridae</taxon>
        <taxon>Pentapetalae</taxon>
        <taxon>asterids</taxon>
        <taxon>lamiids</taxon>
        <taxon>Gentianales</taxon>
        <taxon>Rubiaceae</taxon>
        <taxon>Ixoroideae</taxon>
        <taxon>Gardenieae complex</taxon>
        <taxon>Bertiereae - Coffeeae clade</taxon>
        <taxon>Coffeeae</taxon>
        <taxon>Coffea</taxon>
    </lineage>
</organism>
<dbReference type="PhylomeDB" id="A0A068U964"/>
<evidence type="ECO:0000256" key="2">
    <source>
        <dbReference type="ARBA" id="ARBA00022801"/>
    </source>
</evidence>
<dbReference type="InterPro" id="IPR000209">
    <property type="entry name" value="Peptidase_S8/S53_dom"/>
</dbReference>
<dbReference type="Pfam" id="PF00082">
    <property type="entry name" value="Peptidase_S8"/>
    <property type="match status" value="1"/>
</dbReference>
<dbReference type="SUPFAM" id="SSF52743">
    <property type="entry name" value="Subtilisin-like"/>
    <property type="match status" value="1"/>
</dbReference>
<dbReference type="Gramene" id="CDP04704">
    <property type="protein sequence ID" value="CDP04704"/>
    <property type="gene ID" value="GSCOC_T00018766001"/>
</dbReference>
<dbReference type="InParanoid" id="A0A068U964"/>
<sequence length="70" mass="7706">MTSILFSGTSMACPHGAGIAAHLKCAHPDWSPAALLRKFFINSLKCADGSRLVRQHIQFLRIFLVVLINN</sequence>
<proteinExistence type="predicted"/>
<keyword evidence="2" id="KW-0378">Hydrolase</keyword>
<dbReference type="PROSITE" id="PS00138">
    <property type="entry name" value="SUBTILASE_SER"/>
    <property type="match status" value="1"/>
</dbReference>
<evidence type="ECO:0000313" key="5">
    <source>
        <dbReference type="EMBL" id="CDP04704.1"/>
    </source>
</evidence>
<evidence type="ECO:0000256" key="3">
    <source>
        <dbReference type="ARBA" id="ARBA00022825"/>
    </source>
</evidence>
<accession>A0A068U964</accession>
<reference evidence="6" key="1">
    <citation type="journal article" date="2014" name="Science">
        <title>The coffee genome provides insight into the convergent evolution of caffeine biosynthesis.</title>
        <authorList>
            <person name="Denoeud F."/>
            <person name="Carretero-Paulet L."/>
            <person name="Dereeper A."/>
            <person name="Droc G."/>
            <person name="Guyot R."/>
            <person name="Pietrella M."/>
            <person name="Zheng C."/>
            <person name="Alberti A."/>
            <person name="Anthony F."/>
            <person name="Aprea G."/>
            <person name="Aury J.M."/>
            <person name="Bento P."/>
            <person name="Bernard M."/>
            <person name="Bocs S."/>
            <person name="Campa C."/>
            <person name="Cenci A."/>
            <person name="Combes M.C."/>
            <person name="Crouzillat D."/>
            <person name="Da Silva C."/>
            <person name="Daddiego L."/>
            <person name="De Bellis F."/>
            <person name="Dussert S."/>
            <person name="Garsmeur O."/>
            <person name="Gayraud T."/>
            <person name="Guignon V."/>
            <person name="Jahn K."/>
            <person name="Jamilloux V."/>
            <person name="Joet T."/>
            <person name="Labadie K."/>
            <person name="Lan T."/>
            <person name="Leclercq J."/>
            <person name="Lepelley M."/>
            <person name="Leroy T."/>
            <person name="Li L.T."/>
            <person name="Librado P."/>
            <person name="Lopez L."/>
            <person name="Munoz A."/>
            <person name="Noel B."/>
            <person name="Pallavicini A."/>
            <person name="Perrotta G."/>
            <person name="Poncet V."/>
            <person name="Pot D."/>
            <person name="Priyono X."/>
            <person name="Rigoreau M."/>
            <person name="Rouard M."/>
            <person name="Rozas J."/>
            <person name="Tranchant-Dubreuil C."/>
            <person name="VanBuren R."/>
            <person name="Zhang Q."/>
            <person name="Andrade A.C."/>
            <person name="Argout X."/>
            <person name="Bertrand B."/>
            <person name="de Kochko A."/>
            <person name="Graziosi G."/>
            <person name="Henry R.J."/>
            <person name="Jayarama X."/>
            <person name="Ming R."/>
            <person name="Nagai C."/>
            <person name="Rounsley S."/>
            <person name="Sankoff D."/>
            <person name="Giuliano G."/>
            <person name="Albert V.A."/>
            <person name="Wincker P."/>
            <person name="Lashermes P."/>
        </authorList>
    </citation>
    <scope>NUCLEOTIDE SEQUENCE [LARGE SCALE GENOMIC DNA]</scope>
    <source>
        <strain evidence="6">cv. DH200-94</strain>
    </source>
</reference>
<dbReference type="GO" id="GO:0006508">
    <property type="term" value="P:proteolysis"/>
    <property type="evidence" value="ECO:0007669"/>
    <property type="project" value="UniProtKB-KW"/>
</dbReference>
<dbReference type="AlphaFoldDB" id="A0A068U964"/>
<dbReference type="InterPro" id="IPR023828">
    <property type="entry name" value="Peptidase_S8_Ser-AS"/>
</dbReference>
<evidence type="ECO:0000313" key="6">
    <source>
        <dbReference type="Proteomes" id="UP000295252"/>
    </source>
</evidence>
<evidence type="ECO:0000256" key="1">
    <source>
        <dbReference type="ARBA" id="ARBA00022670"/>
    </source>
</evidence>
<dbReference type="Gene3D" id="3.40.50.200">
    <property type="entry name" value="Peptidase S8/S53 domain"/>
    <property type="match status" value="1"/>
</dbReference>
<evidence type="ECO:0000259" key="4">
    <source>
        <dbReference type="Pfam" id="PF00082"/>
    </source>
</evidence>
<feature type="domain" description="Peptidase S8/S53" evidence="4">
    <location>
        <begin position="6"/>
        <end position="44"/>
    </location>
</feature>
<dbReference type="STRING" id="49390.A0A068U964"/>
<dbReference type="InterPro" id="IPR036852">
    <property type="entry name" value="Peptidase_S8/S53_dom_sf"/>
</dbReference>
<keyword evidence="3" id="KW-0720">Serine protease</keyword>
<gene>
    <name evidence="5" type="ORF">GSCOC_T00018766001</name>
</gene>
<keyword evidence="6" id="KW-1185">Reference proteome</keyword>